<dbReference type="Pfam" id="PF00917">
    <property type="entry name" value="MATH"/>
    <property type="match status" value="1"/>
</dbReference>
<dbReference type="InterPro" id="IPR052664">
    <property type="entry name" value="BTB-MATH_domain_protein"/>
</dbReference>
<feature type="region of interest" description="Disordered" evidence="1">
    <location>
        <begin position="134"/>
        <end position="167"/>
    </location>
</feature>
<accession>A0A1I7TLF4</accession>
<keyword evidence="3" id="KW-1185">Reference proteome</keyword>
<dbReference type="PANTHER" id="PTHR22743:SF165">
    <property type="entry name" value="BTB AND MATH DOMAIN CONTAINING-RELATED"/>
    <property type="match status" value="1"/>
</dbReference>
<dbReference type="PANTHER" id="PTHR22743">
    <property type="entry name" value="MEPRIN/TRAF-LIKE MATH FAMILY-C.ELEGANS"/>
    <property type="match status" value="1"/>
</dbReference>
<dbReference type="InterPro" id="IPR002083">
    <property type="entry name" value="MATH/TRAF_dom"/>
</dbReference>
<evidence type="ECO:0000256" key="1">
    <source>
        <dbReference type="SAM" id="MobiDB-lite"/>
    </source>
</evidence>
<evidence type="ECO:0000313" key="4">
    <source>
        <dbReference type="WBParaSite" id="Csp11.Scaffold628.g7084.t1"/>
    </source>
</evidence>
<organism evidence="3 4">
    <name type="scientific">Caenorhabditis tropicalis</name>
    <dbReference type="NCBI Taxonomy" id="1561998"/>
    <lineage>
        <taxon>Eukaryota</taxon>
        <taxon>Metazoa</taxon>
        <taxon>Ecdysozoa</taxon>
        <taxon>Nematoda</taxon>
        <taxon>Chromadorea</taxon>
        <taxon>Rhabditida</taxon>
        <taxon>Rhabditina</taxon>
        <taxon>Rhabditomorpha</taxon>
        <taxon>Rhabditoidea</taxon>
        <taxon>Rhabditidae</taxon>
        <taxon>Peloderinae</taxon>
        <taxon>Caenorhabditis</taxon>
    </lineage>
</organism>
<dbReference type="Proteomes" id="UP000095282">
    <property type="component" value="Unplaced"/>
</dbReference>
<feature type="compositionally biased region" description="Acidic residues" evidence="1">
    <location>
        <begin position="156"/>
        <end position="167"/>
    </location>
</feature>
<feature type="domain" description="MATH" evidence="2">
    <location>
        <begin position="17"/>
        <end position="70"/>
    </location>
</feature>
<dbReference type="AlphaFoldDB" id="A0A1I7TLF4"/>
<name>A0A1I7TLF4_9PELO</name>
<evidence type="ECO:0000259" key="2">
    <source>
        <dbReference type="Pfam" id="PF00917"/>
    </source>
</evidence>
<proteinExistence type="predicted"/>
<dbReference type="WBParaSite" id="Csp11.Scaffold628.g7084.t1">
    <property type="protein sequence ID" value="Csp11.Scaffold628.g7084.t1"/>
    <property type="gene ID" value="Csp11.Scaffold628.g7084"/>
</dbReference>
<protein>
    <submittedName>
        <fullName evidence="4">MATH domain-containing protein</fullName>
    </submittedName>
</protein>
<evidence type="ECO:0000313" key="3">
    <source>
        <dbReference type="Proteomes" id="UP000095282"/>
    </source>
</evidence>
<sequence>MPDVYEICKGDTFYRVLEMKSGSSQKGREFMFRNVNWYMQFERRSDMFWLFLMCSKESGNNEPFTVETTIKPRNDIVTGVIEVAFAVNTPLILDECETFLINDSKLSIRRKEKIAYRFNLNKLEKHLADIRNPDNLNGPTIPMENDRVPAVQQQENGDEPTETIEID</sequence>
<reference evidence="4" key="1">
    <citation type="submission" date="2016-11" db="UniProtKB">
        <authorList>
            <consortium name="WormBaseParasite"/>
        </authorList>
    </citation>
    <scope>IDENTIFICATION</scope>
</reference>